<evidence type="ECO:0000313" key="2">
    <source>
        <dbReference type="EMBL" id="OAQ33969.1"/>
    </source>
</evidence>
<dbReference type="AlphaFoldDB" id="A0A197KC41"/>
<dbReference type="Proteomes" id="UP000078512">
    <property type="component" value="Unassembled WGS sequence"/>
</dbReference>
<accession>A0A197KC41</accession>
<name>A0A197KC41_9FUNG</name>
<organism evidence="2 3">
    <name type="scientific">Linnemannia elongata AG-77</name>
    <dbReference type="NCBI Taxonomy" id="1314771"/>
    <lineage>
        <taxon>Eukaryota</taxon>
        <taxon>Fungi</taxon>
        <taxon>Fungi incertae sedis</taxon>
        <taxon>Mucoromycota</taxon>
        <taxon>Mortierellomycotina</taxon>
        <taxon>Mortierellomycetes</taxon>
        <taxon>Mortierellales</taxon>
        <taxon>Mortierellaceae</taxon>
        <taxon>Linnemannia</taxon>
    </lineage>
</organism>
<feature type="transmembrane region" description="Helical" evidence="1">
    <location>
        <begin position="153"/>
        <end position="176"/>
    </location>
</feature>
<feature type="transmembrane region" description="Helical" evidence="1">
    <location>
        <begin position="112"/>
        <end position="141"/>
    </location>
</feature>
<protein>
    <submittedName>
        <fullName evidence="2">Uncharacterized protein</fullName>
    </submittedName>
</protein>
<dbReference type="EMBL" id="KV442019">
    <property type="protein sequence ID" value="OAQ33969.1"/>
    <property type="molecule type" value="Genomic_DNA"/>
</dbReference>
<proteinExistence type="predicted"/>
<keyword evidence="1" id="KW-1133">Transmembrane helix</keyword>
<gene>
    <name evidence="2" type="ORF">K457DRAFT_189236</name>
</gene>
<reference evidence="2 3" key="1">
    <citation type="submission" date="2016-05" db="EMBL/GenBank/DDBJ databases">
        <title>Genome sequencing reveals origins of a unique bacterial endosymbiosis in the earliest lineages of terrestrial Fungi.</title>
        <authorList>
            <consortium name="DOE Joint Genome Institute"/>
            <person name="Uehling J."/>
            <person name="Gryganskyi A."/>
            <person name="Hameed K."/>
            <person name="Tschaplinski T."/>
            <person name="Misztal P."/>
            <person name="Wu S."/>
            <person name="Desiro A."/>
            <person name="Vande Pol N."/>
            <person name="Du Z.-Y."/>
            <person name="Zienkiewicz A."/>
            <person name="Zienkiewicz K."/>
            <person name="Morin E."/>
            <person name="Tisserant E."/>
            <person name="Splivallo R."/>
            <person name="Hainaut M."/>
            <person name="Henrissat B."/>
            <person name="Ohm R."/>
            <person name="Kuo A."/>
            <person name="Yan J."/>
            <person name="Lipzen A."/>
            <person name="Nolan M."/>
            <person name="Labutti K."/>
            <person name="Barry K."/>
            <person name="Goldstein A."/>
            <person name="Labbe J."/>
            <person name="Schadt C."/>
            <person name="Tuskan G."/>
            <person name="Grigoriev I."/>
            <person name="Martin F."/>
            <person name="Vilgalys R."/>
            <person name="Bonito G."/>
        </authorList>
    </citation>
    <scope>NUCLEOTIDE SEQUENCE [LARGE SCALE GENOMIC DNA]</scope>
    <source>
        <strain evidence="2 3">AG-77</strain>
    </source>
</reference>
<evidence type="ECO:0000313" key="3">
    <source>
        <dbReference type="Proteomes" id="UP000078512"/>
    </source>
</evidence>
<keyword evidence="1" id="KW-0472">Membrane</keyword>
<keyword evidence="1" id="KW-0812">Transmembrane</keyword>
<evidence type="ECO:0000256" key="1">
    <source>
        <dbReference type="SAM" id="Phobius"/>
    </source>
</evidence>
<sequence length="251" mass="28394">MHWQKLFPAHANELSLETRKKGVKSALVILLTAKNAHAHWASCLILLSVVSRVLLPPCFLVRPHWILESASLIPFSCSTYRTLRFSSPFGDFIIQSCTFSFSFSSSSSSSSLLFLLLSFLTSFLFFPLLSSSSLYSCFLLSIPRFISFPPRTFLLHLLLLQFTFSSTFPNSLVAILPHSTSFKHYDIFTPTAIEQKPKDKDQRRYSLIYIYLPYPCQPSILPCLSPLAQSCTHSHSATHNASFLLTRKNSQ</sequence>
<keyword evidence="3" id="KW-1185">Reference proteome</keyword>